<keyword evidence="5" id="KW-0862">Zinc</keyword>
<evidence type="ECO:0000256" key="2">
    <source>
        <dbReference type="ARBA" id="ARBA00011044"/>
    </source>
</evidence>
<feature type="region of interest" description="Disordered" evidence="8">
    <location>
        <begin position="393"/>
        <end position="425"/>
    </location>
</feature>
<feature type="domain" description="Transposase putative helix-turn-helix" evidence="11">
    <location>
        <begin position="1"/>
        <end position="35"/>
    </location>
</feature>
<comment type="similarity">
    <text evidence="2">In the N-terminal section; belongs to the transposase 2 family.</text>
</comment>
<accession>T1CVP2</accession>
<dbReference type="EMBL" id="AUZY01002045">
    <property type="protein sequence ID" value="EQD73224.1"/>
    <property type="molecule type" value="Genomic_DNA"/>
</dbReference>
<feature type="domain" description="Probable transposase IS891/IS1136/IS1341" evidence="9">
    <location>
        <begin position="180"/>
        <end position="295"/>
    </location>
</feature>
<dbReference type="PANTHER" id="PTHR30405">
    <property type="entry name" value="TRANSPOSASE"/>
    <property type="match status" value="1"/>
</dbReference>
<dbReference type="InterPro" id="IPR010095">
    <property type="entry name" value="Cas12f1-like_TNB"/>
</dbReference>
<keyword evidence="6" id="KW-0238">DNA-binding</keyword>
<evidence type="ECO:0000256" key="8">
    <source>
        <dbReference type="SAM" id="MobiDB-lite"/>
    </source>
</evidence>
<evidence type="ECO:0000256" key="1">
    <source>
        <dbReference type="ARBA" id="ARBA00008761"/>
    </source>
</evidence>
<reference evidence="12" key="1">
    <citation type="submission" date="2013-08" db="EMBL/GenBank/DDBJ databases">
        <authorList>
            <person name="Mendez C."/>
            <person name="Richter M."/>
            <person name="Ferrer M."/>
            <person name="Sanchez J."/>
        </authorList>
    </citation>
    <scope>NUCLEOTIDE SEQUENCE</scope>
</reference>
<evidence type="ECO:0000256" key="3">
    <source>
        <dbReference type="ARBA" id="ARBA00022578"/>
    </source>
</evidence>
<evidence type="ECO:0000259" key="10">
    <source>
        <dbReference type="Pfam" id="PF07282"/>
    </source>
</evidence>
<evidence type="ECO:0000256" key="6">
    <source>
        <dbReference type="ARBA" id="ARBA00023125"/>
    </source>
</evidence>
<gene>
    <name evidence="12" type="ORF">B1B_03332</name>
</gene>
<dbReference type="InterPro" id="IPR021027">
    <property type="entry name" value="Transposase_put_HTH"/>
</dbReference>
<protein>
    <submittedName>
        <fullName evidence="12">IS605 family transposase OrfB</fullName>
    </submittedName>
</protein>
<name>T1CVP2_9ZZZZ</name>
<dbReference type="Pfam" id="PF07282">
    <property type="entry name" value="Cas12f1-like_TNB"/>
    <property type="match status" value="1"/>
</dbReference>
<dbReference type="GO" id="GO:0006310">
    <property type="term" value="P:DNA recombination"/>
    <property type="evidence" value="ECO:0007669"/>
    <property type="project" value="UniProtKB-KW"/>
</dbReference>
<dbReference type="GO" id="GO:0003677">
    <property type="term" value="F:DNA binding"/>
    <property type="evidence" value="ECO:0007669"/>
    <property type="project" value="UniProtKB-KW"/>
</dbReference>
<feature type="non-terminal residue" evidence="12">
    <location>
        <position position="1"/>
    </location>
</feature>
<keyword evidence="7" id="KW-0233">DNA recombination</keyword>
<reference evidence="12" key="2">
    <citation type="journal article" date="2014" name="ISME J.">
        <title>Microbial stratification in low pH oxic and suboxic macroscopic growths along an acid mine drainage.</title>
        <authorList>
            <person name="Mendez-Garcia C."/>
            <person name="Mesa V."/>
            <person name="Sprenger R.R."/>
            <person name="Richter M."/>
            <person name="Diez M.S."/>
            <person name="Solano J."/>
            <person name="Bargiela R."/>
            <person name="Golyshina O.V."/>
            <person name="Manteca A."/>
            <person name="Ramos J.L."/>
            <person name="Gallego J.R."/>
            <person name="Llorente I."/>
            <person name="Martins Dos Santos V.A."/>
            <person name="Jensen O.N."/>
            <person name="Pelaez A.I."/>
            <person name="Sanchez J."/>
            <person name="Ferrer M."/>
        </authorList>
    </citation>
    <scope>NUCLEOTIDE SEQUENCE</scope>
</reference>
<keyword evidence="4" id="KW-0479">Metal-binding</keyword>
<dbReference type="PANTHER" id="PTHR30405:SF25">
    <property type="entry name" value="RNA-GUIDED DNA ENDONUCLEASE INSQ-RELATED"/>
    <property type="match status" value="1"/>
</dbReference>
<dbReference type="InterPro" id="IPR001959">
    <property type="entry name" value="Transposase"/>
</dbReference>
<dbReference type="Pfam" id="PF01385">
    <property type="entry name" value="OrfB_IS605"/>
    <property type="match status" value="1"/>
</dbReference>
<dbReference type="NCBIfam" id="NF040570">
    <property type="entry name" value="guided_TnpB"/>
    <property type="match status" value="1"/>
</dbReference>
<dbReference type="InterPro" id="IPR051399">
    <property type="entry name" value="RNA-guided_DNA_endo/Transpos"/>
</dbReference>
<dbReference type="InterPro" id="IPR053470">
    <property type="entry name" value="RNA-guided_DNA_endonuclease"/>
</dbReference>
<comment type="caution">
    <text evidence="12">The sequence shown here is derived from an EMBL/GenBank/DDBJ whole genome shotgun (WGS) entry which is preliminary data.</text>
</comment>
<dbReference type="GO" id="GO:0046872">
    <property type="term" value="F:metal ion binding"/>
    <property type="evidence" value="ECO:0007669"/>
    <property type="project" value="UniProtKB-KW"/>
</dbReference>
<sequence length="433" mass="47881">ALRFALDPNSQQRRDLARHAGASRYAYNWGLEREKASLNALKAGDSTVPMPTAMGQHKEWNSWKKGTDGVPWWKEVAKSAPQEAFRDLERGMRAFWESRAGKRPGPKIHFPRFKKKGRCRDSFRLTGSIHLHSSCVTLPRIGTVRTLEDASRWVERMAQGCVRVTSATVSREADRWFVSLAVEVERALPAHPAAGDTIGVDLGVLSLATLSDGTVIQGPKALRRGLRQLRRLSRSHSRKTRGSHNRARAARRLARHHAKVAHLRRDHLHKLTTRLAKTHGRIVVEDLNVKGMLGNRQLARALSDSGFSEFRRQLSYKCQWYGSELVVADRWYPSSKACSRCGTVKAELGLKERTYHCQSCGLVLDRDLNAAINLAGWAHPVVTASAAETLTACGADRKTGPRPAGGREAGTGIAPEPTGSIGGPQTHVAFVRV</sequence>
<dbReference type="AlphaFoldDB" id="T1CVP2"/>
<organism evidence="12">
    <name type="scientific">mine drainage metagenome</name>
    <dbReference type="NCBI Taxonomy" id="410659"/>
    <lineage>
        <taxon>unclassified sequences</taxon>
        <taxon>metagenomes</taxon>
        <taxon>ecological metagenomes</taxon>
    </lineage>
</organism>
<keyword evidence="3" id="KW-0815">Transposition</keyword>
<evidence type="ECO:0000256" key="5">
    <source>
        <dbReference type="ARBA" id="ARBA00022833"/>
    </source>
</evidence>
<dbReference type="GO" id="GO:0032196">
    <property type="term" value="P:transposition"/>
    <property type="evidence" value="ECO:0007669"/>
    <property type="project" value="UniProtKB-KW"/>
</dbReference>
<feature type="domain" description="Cas12f1-like TNB" evidence="10">
    <location>
        <begin position="307"/>
        <end position="374"/>
    </location>
</feature>
<comment type="similarity">
    <text evidence="1">In the C-terminal section; belongs to the transposase 35 family.</text>
</comment>
<evidence type="ECO:0000256" key="4">
    <source>
        <dbReference type="ARBA" id="ARBA00022723"/>
    </source>
</evidence>
<evidence type="ECO:0000259" key="11">
    <source>
        <dbReference type="Pfam" id="PF12323"/>
    </source>
</evidence>
<evidence type="ECO:0000256" key="7">
    <source>
        <dbReference type="ARBA" id="ARBA00023172"/>
    </source>
</evidence>
<proteinExistence type="inferred from homology"/>
<dbReference type="NCBIfam" id="NF038280">
    <property type="entry name" value="IS607_TnpB"/>
    <property type="match status" value="1"/>
</dbReference>
<evidence type="ECO:0000259" key="9">
    <source>
        <dbReference type="Pfam" id="PF01385"/>
    </source>
</evidence>
<dbReference type="NCBIfam" id="TIGR01766">
    <property type="entry name" value="IS200/IS605 family accessory protein TnpB-like domain"/>
    <property type="match status" value="1"/>
</dbReference>
<evidence type="ECO:0000313" key="12">
    <source>
        <dbReference type="EMBL" id="EQD73224.1"/>
    </source>
</evidence>
<dbReference type="Pfam" id="PF12323">
    <property type="entry name" value="HTH_OrfB_IS605"/>
    <property type="match status" value="1"/>
</dbReference>